<gene>
    <name evidence="1" type="ORF">GCM10017559_07820</name>
</gene>
<proteinExistence type="predicted"/>
<dbReference type="Proteomes" id="UP001499930">
    <property type="component" value="Unassembled WGS sequence"/>
</dbReference>
<dbReference type="EMBL" id="BAAAWD010000004">
    <property type="protein sequence ID" value="GAA2990244.1"/>
    <property type="molecule type" value="Genomic_DNA"/>
</dbReference>
<evidence type="ECO:0000313" key="1">
    <source>
        <dbReference type="EMBL" id="GAA2990244.1"/>
    </source>
</evidence>
<accession>A0ABP6K848</accession>
<organism evidence="1 2">
    <name type="scientific">Streptosporangium longisporum</name>
    <dbReference type="NCBI Taxonomy" id="46187"/>
    <lineage>
        <taxon>Bacteria</taxon>
        <taxon>Bacillati</taxon>
        <taxon>Actinomycetota</taxon>
        <taxon>Actinomycetes</taxon>
        <taxon>Streptosporangiales</taxon>
        <taxon>Streptosporangiaceae</taxon>
        <taxon>Streptosporangium</taxon>
    </lineage>
</organism>
<comment type="caution">
    <text evidence="1">The sequence shown here is derived from an EMBL/GenBank/DDBJ whole genome shotgun (WGS) entry which is preliminary data.</text>
</comment>
<keyword evidence="2" id="KW-1185">Reference proteome</keyword>
<protein>
    <submittedName>
        <fullName evidence="1">Uncharacterized protein</fullName>
    </submittedName>
</protein>
<dbReference type="RefSeq" id="WP_344888336.1">
    <property type="nucleotide sequence ID" value="NZ_BAAAWD010000004.1"/>
</dbReference>
<reference evidence="2" key="1">
    <citation type="journal article" date="2019" name="Int. J. Syst. Evol. Microbiol.">
        <title>The Global Catalogue of Microorganisms (GCM) 10K type strain sequencing project: providing services to taxonomists for standard genome sequencing and annotation.</title>
        <authorList>
            <consortium name="The Broad Institute Genomics Platform"/>
            <consortium name="The Broad Institute Genome Sequencing Center for Infectious Disease"/>
            <person name="Wu L."/>
            <person name="Ma J."/>
        </authorList>
    </citation>
    <scope>NUCLEOTIDE SEQUENCE [LARGE SCALE GENOMIC DNA]</scope>
    <source>
        <strain evidence="2">JCM 3106</strain>
    </source>
</reference>
<sequence length="134" mass="14429">MSDFPITLRLPLAMLDQLVPEGSTLPQAWVVLLASRAQTSTTPDGRPVYGPISGWSPVLPVAYQGEAITTAMRLAEASLGGEPDQWRWYPATDDDTLPLTELFAIVDGDEVCPEVAIAPLTVLLRDEPQDGGRA</sequence>
<name>A0ABP6K848_9ACTN</name>
<evidence type="ECO:0000313" key="2">
    <source>
        <dbReference type="Proteomes" id="UP001499930"/>
    </source>
</evidence>